<sequence>MPPGLTGVFVCTSMALSGRSRYAGKGDLESAKDHMLTTLRTWFLSRIASYGRAICILASSSTQRLTSKIIDAPISS</sequence>
<reference evidence="1 2" key="1">
    <citation type="journal article" date="2019" name="Nat. Ecol. Evol.">
        <title>Megaphylogeny resolves global patterns of mushroom evolution.</title>
        <authorList>
            <person name="Varga T."/>
            <person name="Krizsan K."/>
            <person name="Foldi C."/>
            <person name="Dima B."/>
            <person name="Sanchez-Garcia M."/>
            <person name="Sanchez-Ramirez S."/>
            <person name="Szollosi G.J."/>
            <person name="Szarkandi J.G."/>
            <person name="Papp V."/>
            <person name="Albert L."/>
            <person name="Andreopoulos W."/>
            <person name="Angelini C."/>
            <person name="Antonin V."/>
            <person name="Barry K.W."/>
            <person name="Bougher N.L."/>
            <person name="Buchanan P."/>
            <person name="Buyck B."/>
            <person name="Bense V."/>
            <person name="Catcheside P."/>
            <person name="Chovatia M."/>
            <person name="Cooper J."/>
            <person name="Damon W."/>
            <person name="Desjardin D."/>
            <person name="Finy P."/>
            <person name="Geml J."/>
            <person name="Haridas S."/>
            <person name="Hughes K."/>
            <person name="Justo A."/>
            <person name="Karasinski D."/>
            <person name="Kautmanova I."/>
            <person name="Kiss B."/>
            <person name="Kocsube S."/>
            <person name="Kotiranta H."/>
            <person name="LaButti K.M."/>
            <person name="Lechner B.E."/>
            <person name="Liimatainen K."/>
            <person name="Lipzen A."/>
            <person name="Lukacs Z."/>
            <person name="Mihaltcheva S."/>
            <person name="Morgado L.N."/>
            <person name="Niskanen T."/>
            <person name="Noordeloos M.E."/>
            <person name="Ohm R.A."/>
            <person name="Ortiz-Santana B."/>
            <person name="Ovrebo C."/>
            <person name="Racz N."/>
            <person name="Riley R."/>
            <person name="Savchenko A."/>
            <person name="Shiryaev A."/>
            <person name="Soop K."/>
            <person name="Spirin V."/>
            <person name="Szebenyi C."/>
            <person name="Tomsovsky M."/>
            <person name="Tulloss R.E."/>
            <person name="Uehling J."/>
            <person name="Grigoriev I.V."/>
            <person name="Vagvolgyi C."/>
            <person name="Papp T."/>
            <person name="Martin F.M."/>
            <person name="Miettinen O."/>
            <person name="Hibbett D.S."/>
            <person name="Nagy L.G."/>
        </authorList>
    </citation>
    <scope>NUCLEOTIDE SEQUENCE [LARGE SCALE GENOMIC DNA]</scope>
    <source>
        <strain evidence="1 2">NL-1719</strain>
    </source>
</reference>
<protein>
    <submittedName>
        <fullName evidence="1">Uncharacterized protein</fullName>
    </submittedName>
</protein>
<evidence type="ECO:0000313" key="2">
    <source>
        <dbReference type="Proteomes" id="UP000308600"/>
    </source>
</evidence>
<organism evidence="1 2">
    <name type="scientific">Pluteus cervinus</name>
    <dbReference type="NCBI Taxonomy" id="181527"/>
    <lineage>
        <taxon>Eukaryota</taxon>
        <taxon>Fungi</taxon>
        <taxon>Dikarya</taxon>
        <taxon>Basidiomycota</taxon>
        <taxon>Agaricomycotina</taxon>
        <taxon>Agaricomycetes</taxon>
        <taxon>Agaricomycetidae</taxon>
        <taxon>Agaricales</taxon>
        <taxon>Pluteineae</taxon>
        <taxon>Pluteaceae</taxon>
        <taxon>Pluteus</taxon>
    </lineage>
</organism>
<dbReference type="Proteomes" id="UP000308600">
    <property type="component" value="Unassembled WGS sequence"/>
</dbReference>
<keyword evidence="2" id="KW-1185">Reference proteome</keyword>
<gene>
    <name evidence="1" type="ORF">BDN72DRAFT_849341</name>
</gene>
<dbReference type="EMBL" id="ML208625">
    <property type="protein sequence ID" value="TFK61836.1"/>
    <property type="molecule type" value="Genomic_DNA"/>
</dbReference>
<proteinExistence type="predicted"/>
<accession>A0ACD3A871</accession>
<name>A0ACD3A871_9AGAR</name>
<evidence type="ECO:0000313" key="1">
    <source>
        <dbReference type="EMBL" id="TFK61836.1"/>
    </source>
</evidence>